<dbReference type="RefSeq" id="WP_284217979.1">
    <property type="nucleotide sequence ID" value="NZ_BSOT01000006.1"/>
</dbReference>
<comment type="caution">
    <text evidence="1">The sequence shown here is derived from an EMBL/GenBank/DDBJ whole genome shotgun (WGS) entry which is preliminary data.</text>
</comment>
<evidence type="ECO:0000313" key="2">
    <source>
        <dbReference type="Proteomes" id="UP001156601"/>
    </source>
</evidence>
<name>A0AA37T100_9ALTE</name>
<dbReference type="Proteomes" id="UP001156601">
    <property type="component" value="Unassembled WGS sequence"/>
</dbReference>
<accession>A0AA37T100</accession>
<evidence type="ECO:0000313" key="1">
    <source>
        <dbReference type="EMBL" id="GLR71636.1"/>
    </source>
</evidence>
<reference evidence="1" key="1">
    <citation type="journal article" date="2014" name="Int. J. Syst. Evol. Microbiol.">
        <title>Complete genome sequence of Corynebacterium casei LMG S-19264T (=DSM 44701T), isolated from a smear-ripened cheese.</title>
        <authorList>
            <consortium name="US DOE Joint Genome Institute (JGI-PGF)"/>
            <person name="Walter F."/>
            <person name="Albersmeier A."/>
            <person name="Kalinowski J."/>
            <person name="Ruckert C."/>
        </authorList>
    </citation>
    <scope>NUCLEOTIDE SEQUENCE</scope>
    <source>
        <strain evidence="1">NBRC 110023</strain>
    </source>
</reference>
<reference evidence="1" key="2">
    <citation type="submission" date="2023-01" db="EMBL/GenBank/DDBJ databases">
        <title>Draft genome sequence of Agaribacter marinus strain NBRC 110023.</title>
        <authorList>
            <person name="Sun Q."/>
            <person name="Mori K."/>
        </authorList>
    </citation>
    <scope>NUCLEOTIDE SEQUENCE</scope>
    <source>
        <strain evidence="1">NBRC 110023</strain>
    </source>
</reference>
<gene>
    <name evidence="1" type="ORF">GCM10007852_25440</name>
</gene>
<sequence length="60" mass="6918">MKFTGIAKVKLADGSWVVRITDGDMEIEPISKQDYILGTFQPDFDELTESDWLPKSFNHR</sequence>
<dbReference type="AlphaFoldDB" id="A0AA37T100"/>
<organism evidence="1 2">
    <name type="scientific">Agaribacter marinus</name>
    <dbReference type="NCBI Taxonomy" id="1431249"/>
    <lineage>
        <taxon>Bacteria</taxon>
        <taxon>Pseudomonadati</taxon>
        <taxon>Pseudomonadota</taxon>
        <taxon>Gammaproteobacteria</taxon>
        <taxon>Alteromonadales</taxon>
        <taxon>Alteromonadaceae</taxon>
        <taxon>Agaribacter</taxon>
    </lineage>
</organism>
<dbReference type="EMBL" id="BSOT01000006">
    <property type="protein sequence ID" value="GLR71636.1"/>
    <property type="molecule type" value="Genomic_DNA"/>
</dbReference>
<proteinExistence type="predicted"/>
<protein>
    <submittedName>
        <fullName evidence="1">Uncharacterized protein</fullName>
    </submittedName>
</protein>
<keyword evidence="2" id="KW-1185">Reference proteome</keyword>